<name>A0AAD5CP68_AMBAR</name>
<proteinExistence type="predicted"/>
<keyword evidence="3" id="KW-1185">Reference proteome</keyword>
<accession>A0AAD5CP68</accession>
<organism evidence="2 3">
    <name type="scientific">Ambrosia artemisiifolia</name>
    <name type="common">Common ragweed</name>
    <dbReference type="NCBI Taxonomy" id="4212"/>
    <lineage>
        <taxon>Eukaryota</taxon>
        <taxon>Viridiplantae</taxon>
        <taxon>Streptophyta</taxon>
        <taxon>Embryophyta</taxon>
        <taxon>Tracheophyta</taxon>
        <taxon>Spermatophyta</taxon>
        <taxon>Magnoliopsida</taxon>
        <taxon>eudicotyledons</taxon>
        <taxon>Gunneridae</taxon>
        <taxon>Pentapetalae</taxon>
        <taxon>asterids</taxon>
        <taxon>campanulids</taxon>
        <taxon>Asterales</taxon>
        <taxon>Asteraceae</taxon>
        <taxon>Asteroideae</taxon>
        <taxon>Heliantheae alliance</taxon>
        <taxon>Heliantheae</taxon>
        <taxon>Ambrosia</taxon>
    </lineage>
</organism>
<dbReference type="AlphaFoldDB" id="A0AAD5CP68"/>
<evidence type="ECO:0000256" key="1">
    <source>
        <dbReference type="SAM" id="MobiDB-lite"/>
    </source>
</evidence>
<gene>
    <name evidence="2" type="ORF">M8C21_029644</name>
</gene>
<feature type="non-terminal residue" evidence="2">
    <location>
        <position position="107"/>
    </location>
</feature>
<evidence type="ECO:0000313" key="2">
    <source>
        <dbReference type="EMBL" id="KAI7745591.1"/>
    </source>
</evidence>
<evidence type="ECO:0000313" key="3">
    <source>
        <dbReference type="Proteomes" id="UP001206925"/>
    </source>
</evidence>
<sequence length="107" mass="12003">MSSYPQPTTSSTDHHHHHRHRSSLSYPFLSSSSLSANPLIFLKGGLSQNRLQHNQTLHLIFSSPPSPHNHLMIVVVCIRLCSRRVNMASKGLREQDLSSGIASAFYR</sequence>
<comment type="caution">
    <text evidence="2">The sequence shown here is derived from an EMBL/GenBank/DDBJ whole genome shotgun (WGS) entry which is preliminary data.</text>
</comment>
<reference evidence="2" key="1">
    <citation type="submission" date="2022-06" db="EMBL/GenBank/DDBJ databases">
        <title>Uncovering the hologenomic basis of an extraordinary plant invasion.</title>
        <authorList>
            <person name="Bieker V.C."/>
            <person name="Martin M.D."/>
            <person name="Gilbert T."/>
            <person name="Hodgins K."/>
            <person name="Battlay P."/>
            <person name="Petersen B."/>
            <person name="Wilson J."/>
        </authorList>
    </citation>
    <scope>NUCLEOTIDE SEQUENCE</scope>
    <source>
        <strain evidence="2">AA19_3_7</strain>
        <tissue evidence="2">Leaf</tissue>
    </source>
</reference>
<dbReference type="Proteomes" id="UP001206925">
    <property type="component" value="Unassembled WGS sequence"/>
</dbReference>
<dbReference type="EMBL" id="JAMZMK010007195">
    <property type="protein sequence ID" value="KAI7745591.1"/>
    <property type="molecule type" value="Genomic_DNA"/>
</dbReference>
<feature type="region of interest" description="Disordered" evidence="1">
    <location>
        <begin position="1"/>
        <end position="23"/>
    </location>
</feature>
<protein>
    <submittedName>
        <fullName evidence="2">Uncharacterized protein</fullName>
    </submittedName>
</protein>